<dbReference type="EMBL" id="JAIQCV010000003">
    <property type="protein sequence ID" value="KAH1115684.1"/>
    <property type="molecule type" value="Genomic_DNA"/>
</dbReference>
<keyword evidence="2" id="KW-1185">Reference proteome</keyword>
<name>A0A9D3W9E3_9ROSI</name>
<proteinExistence type="predicted"/>
<dbReference type="AlphaFoldDB" id="A0A9D3W9E3"/>
<sequence length="387" mass="43722">MKVVEAIEQLKDPQFGLKRLQEMMKESISQNTKVKEAFQLLESVMKQSENSVPNQDYTDEIKGLNKKVYLTKDEPQSLIEDLAQAPSMTEAKTFGMVGKMLNEVSNSCGAKMSAILDPANPIQEHLQIVDVEVKELMRTIRGDNKYAETGLYDDKTNIIRQTIVPVQNLLVATGILINTIRGDEKFTEAPLSQKSEIIHETCMMRQDPISLVNQLRRLMMPGNPVLDDTFRTIEWFSKNDNGGIGRTIYGTQERQFNEGQPMQVDAICNPTQINQNNVEIHESEIPQAHLNPESSNNTGALGDLELDLELDWDFVLDSIDLTNWPNQGGVTEANKEDKWKDTTCRVEVLRSTRNTKNPQPPQMGIARLVMPGKMKPTCSAVQRYRVN</sequence>
<protein>
    <submittedName>
        <fullName evidence="1">Uncharacterized protein</fullName>
    </submittedName>
</protein>
<gene>
    <name evidence="1" type="ORF">J1N35_009062</name>
</gene>
<evidence type="ECO:0000313" key="2">
    <source>
        <dbReference type="Proteomes" id="UP000828251"/>
    </source>
</evidence>
<reference evidence="1 2" key="1">
    <citation type="journal article" date="2021" name="Plant Biotechnol. J.">
        <title>Multi-omics assisted identification of the key and species-specific regulatory components of drought-tolerant mechanisms in Gossypium stocksii.</title>
        <authorList>
            <person name="Yu D."/>
            <person name="Ke L."/>
            <person name="Zhang D."/>
            <person name="Wu Y."/>
            <person name="Sun Y."/>
            <person name="Mei J."/>
            <person name="Sun J."/>
            <person name="Sun Y."/>
        </authorList>
    </citation>
    <scope>NUCLEOTIDE SEQUENCE [LARGE SCALE GENOMIC DNA]</scope>
    <source>
        <strain evidence="2">cv. E1</strain>
        <tissue evidence="1">Leaf</tissue>
    </source>
</reference>
<dbReference type="Proteomes" id="UP000828251">
    <property type="component" value="Unassembled WGS sequence"/>
</dbReference>
<accession>A0A9D3W9E3</accession>
<evidence type="ECO:0000313" key="1">
    <source>
        <dbReference type="EMBL" id="KAH1115684.1"/>
    </source>
</evidence>
<organism evidence="1 2">
    <name type="scientific">Gossypium stocksii</name>
    <dbReference type="NCBI Taxonomy" id="47602"/>
    <lineage>
        <taxon>Eukaryota</taxon>
        <taxon>Viridiplantae</taxon>
        <taxon>Streptophyta</taxon>
        <taxon>Embryophyta</taxon>
        <taxon>Tracheophyta</taxon>
        <taxon>Spermatophyta</taxon>
        <taxon>Magnoliopsida</taxon>
        <taxon>eudicotyledons</taxon>
        <taxon>Gunneridae</taxon>
        <taxon>Pentapetalae</taxon>
        <taxon>rosids</taxon>
        <taxon>malvids</taxon>
        <taxon>Malvales</taxon>
        <taxon>Malvaceae</taxon>
        <taxon>Malvoideae</taxon>
        <taxon>Gossypium</taxon>
    </lineage>
</organism>
<comment type="caution">
    <text evidence="1">The sequence shown here is derived from an EMBL/GenBank/DDBJ whole genome shotgun (WGS) entry which is preliminary data.</text>
</comment>